<organism evidence="4 5">
    <name type="scientific">Zasmidium cellare</name>
    <name type="common">Wine cellar mold</name>
    <name type="synonym">Racodium cellare</name>
    <dbReference type="NCBI Taxonomy" id="395010"/>
    <lineage>
        <taxon>Eukaryota</taxon>
        <taxon>Fungi</taxon>
        <taxon>Dikarya</taxon>
        <taxon>Ascomycota</taxon>
        <taxon>Pezizomycotina</taxon>
        <taxon>Dothideomycetes</taxon>
        <taxon>Dothideomycetidae</taxon>
        <taxon>Mycosphaerellales</taxon>
        <taxon>Mycosphaerellaceae</taxon>
        <taxon>Zasmidium</taxon>
    </lineage>
</organism>
<protein>
    <recommendedName>
        <fullName evidence="6">F-box domain-containing protein</fullName>
    </recommendedName>
</protein>
<comment type="subcellular location">
    <subcellularLocation>
        <location evidence="1">Chromosome</location>
    </subcellularLocation>
</comment>
<keyword evidence="3" id="KW-0238">DNA-binding</keyword>
<dbReference type="PRINTS" id="PR00622">
    <property type="entry name" value="HISTONEH3"/>
</dbReference>
<dbReference type="EMBL" id="JAXOVC010000011">
    <property type="protein sequence ID" value="KAK4495874.1"/>
    <property type="molecule type" value="Genomic_DNA"/>
</dbReference>
<evidence type="ECO:0000256" key="1">
    <source>
        <dbReference type="ARBA" id="ARBA00004286"/>
    </source>
</evidence>
<name>A0ABR0E368_ZASCE</name>
<dbReference type="InterPro" id="IPR000164">
    <property type="entry name" value="Histone_H3/CENP-A"/>
</dbReference>
<keyword evidence="5" id="KW-1185">Reference proteome</keyword>
<evidence type="ECO:0008006" key="6">
    <source>
        <dbReference type="Google" id="ProtNLM"/>
    </source>
</evidence>
<proteinExistence type="predicted"/>
<evidence type="ECO:0000313" key="4">
    <source>
        <dbReference type="EMBL" id="KAK4495874.1"/>
    </source>
</evidence>
<reference evidence="4 5" key="1">
    <citation type="journal article" date="2023" name="G3 (Bethesda)">
        <title>A chromosome-level genome assembly of Zasmidium syzygii isolated from banana leaves.</title>
        <authorList>
            <person name="van Westerhoven A.C."/>
            <person name="Mehrabi R."/>
            <person name="Talebi R."/>
            <person name="Steentjes M.B.F."/>
            <person name="Corcolon B."/>
            <person name="Chong P.A."/>
            <person name="Kema G.H.J."/>
            <person name="Seidl M.F."/>
        </authorList>
    </citation>
    <scope>NUCLEOTIDE SEQUENCE [LARGE SCALE GENOMIC DNA]</scope>
    <source>
        <strain evidence="4 5">P124</strain>
    </source>
</reference>
<keyword evidence="3" id="KW-0544">Nucleosome core</keyword>
<comment type="caution">
    <text evidence="4">The sequence shown here is derived from an EMBL/GenBank/DDBJ whole genome shotgun (WGS) entry which is preliminary data.</text>
</comment>
<dbReference type="Proteomes" id="UP001305779">
    <property type="component" value="Unassembled WGS sequence"/>
</dbReference>
<accession>A0ABR0E368</accession>
<evidence type="ECO:0000256" key="2">
    <source>
        <dbReference type="ARBA" id="ARBA00022454"/>
    </source>
</evidence>
<evidence type="ECO:0000256" key="3">
    <source>
        <dbReference type="ARBA" id="ARBA00023269"/>
    </source>
</evidence>
<evidence type="ECO:0000313" key="5">
    <source>
        <dbReference type="Proteomes" id="UP001305779"/>
    </source>
</evidence>
<gene>
    <name evidence="4" type="ORF">PRZ48_013142</name>
</gene>
<keyword evidence="2" id="KW-0158">Chromosome</keyword>
<sequence length="347" mass="38165">MARTKQTARKSTGGVAPRKALATGCGLRRPISLGRPKVSGTWTKNRLGQRVDKKGYGDVWDPISRVVIVLPNHCAVVRKRWVREKERRRRGRQGEGSRFEGLPTELLVQILEPLIATGGIYHFTPEVGMKSPYAPLHSIHHLYKDIGPPSSTGLDLAVVSKRLRSIVYDIFYGQNTFVLELVGFRGGLTSHVSVEHDSSMLDSVDGLPPNVESWNRIIPATKLDLAGPFTATTMGFVSDLTVCVGLSSSTIPTSERDDILSTLEKISACLPTRPRRLAIRVDVLKRGPGGRLVSQALRLKTMGDVFEMGLRDGGMEVRRVDVRGVVREAVEAIENEELGGRTVLLED</sequence>